<dbReference type="GO" id="GO:0005829">
    <property type="term" value="C:cytosol"/>
    <property type="evidence" value="ECO:0007669"/>
    <property type="project" value="TreeGrafter"/>
</dbReference>
<organism evidence="5">
    <name type="scientific">marine sediment metagenome</name>
    <dbReference type="NCBI Taxonomy" id="412755"/>
    <lineage>
        <taxon>unclassified sequences</taxon>
        <taxon>metagenomes</taxon>
        <taxon>ecological metagenomes</taxon>
    </lineage>
</organism>
<feature type="domain" description="DUF4346" evidence="4">
    <location>
        <begin position="129"/>
        <end position="205"/>
    </location>
</feature>
<evidence type="ECO:0000256" key="2">
    <source>
        <dbReference type="ARBA" id="ARBA00022679"/>
    </source>
</evidence>
<dbReference type="GO" id="GO:0004799">
    <property type="term" value="F:thymidylate synthase activity"/>
    <property type="evidence" value="ECO:0007669"/>
    <property type="project" value="TreeGrafter"/>
</dbReference>
<evidence type="ECO:0000259" key="4">
    <source>
        <dbReference type="Pfam" id="PF14251"/>
    </source>
</evidence>
<accession>X0VPJ8</accession>
<evidence type="ECO:0000256" key="1">
    <source>
        <dbReference type="ARBA" id="ARBA00022603"/>
    </source>
</evidence>
<dbReference type="AlphaFoldDB" id="X0VPJ8"/>
<dbReference type="Pfam" id="PF14251">
    <property type="entry name" value="PterinBD-DUF4346"/>
    <property type="match status" value="1"/>
</dbReference>
<keyword evidence="2" id="KW-0808">Transferase</keyword>
<dbReference type="EMBL" id="BARS01020980">
    <property type="protein sequence ID" value="GAG13062.1"/>
    <property type="molecule type" value="Genomic_DNA"/>
</dbReference>
<sequence>RIEQVNQLERTIDRLQRSHDTKSGTMVLLGPTDLDRLDDAPCVVSVTFNIVDERLYGTYVIRSDDIYNAWPFNTLSLIRLQREVAKRIGIPVNSATFISHSAHINERDWDKALAKLDKWFKRPLPLQADPSGLFFFGVENGRARALFVNHEADKVLWEGESSDPEELIRYIVDTMPWLTAQHMRYLGGEAVRLTQALTEGVPYEQG</sequence>
<dbReference type="PANTHER" id="PTHR11548">
    <property type="entry name" value="THYMIDYLATE SYNTHASE 1"/>
    <property type="match status" value="1"/>
</dbReference>
<keyword evidence="1" id="KW-0489">Methyltransferase</keyword>
<feature type="non-terminal residue" evidence="5">
    <location>
        <position position="1"/>
    </location>
</feature>
<comment type="caution">
    <text evidence="5">The sequence shown here is derived from an EMBL/GenBank/DDBJ whole genome shotgun (WGS) entry which is preliminary data.</text>
</comment>
<dbReference type="Gene3D" id="3.30.572.10">
    <property type="entry name" value="Thymidylate synthase/dCMP hydroxymethylase domain"/>
    <property type="match status" value="1"/>
</dbReference>
<protein>
    <submittedName>
        <fullName evidence="5">Uncharacterized protein</fullName>
    </submittedName>
</protein>
<dbReference type="InterPro" id="IPR045097">
    <property type="entry name" value="Thymidate_synth/dCMP_Mease"/>
</dbReference>
<reference evidence="5" key="1">
    <citation type="journal article" date="2014" name="Front. Microbiol.">
        <title>High frequency of phylogenetically diverse reductive dehalogenase-homologous genes in deep subseafloor sedimentary metagenomes.</title>
        <authorList>
            <person name="Kawai M."/>
            <person name="Futagami T."/>
            <person name="Toyoda A."/>
            <person name="Takaki Y."/>
            <person name="Nishi S."/>
            <person name="Hori S."/>
            <person name="Arai W."/>
            <person name="Tsubouchi T."/>
            <person name="Morono Y."/>
            <person name="Uchiyama I."/>
            <person name="Ito T."/>
            <person name="Fujiyama A."/>
            <person name="Inagaki F."/>
            <person name="Takami H."/>
        </authorList>
    </citation>
    <scope>NUCLEOTIDE SEQUENCE</scope>
    <source>
        <strain evidence="5">Expedition CK06-06</strain>
    </source>
</reference>
<gene>
    <name evidence="5" type="ORF">S01H1_33770</name>
</gene>
<name>X0VPJ8_9ZZZZ</name>
<dbReference type="InterPro" id="IPR025595">
    <property type="entry name" value="PterinBD-DUF4346"/>
</dbReference>
<dbReference type="InterPro" id="IPR036926">
    <property type="entry name" value="Thymidate_synth/dCMP_Mease_sf"/>
</dbReference>
<feature type="domain" description="Thymidylate synthase/dCMP hydroxymethylase" evidence="3">
    <location>
        <begin position="3"/>
        <end position="119"/>
    </location>
</feature>
<proteinExistence type="predicted"/>
<dbReference type="PANTHER" id="PTHR11548:SF1">
    <property type="entry name" value="THYMIDYLATE SYNTHASE 1"/>
    <property type="match status" value="1"/>
</dbReference>
<dbReference type="Pfam" id="PF00303">
    <property type="entry name" value="Thymidylat_synt"/>
    <property type="match status" value="1"/>
</dbReference>
<evidence type="ECO:0000259" key="3">
    <source>
        <dbReference type="Pfam" id="PF00303"/>
    </source>
</evidence>
<dbReference type="GO" id="GO:0032259">
    <property type="term" value="P:methylation"/>
    <property type="evidence" value="ECO:0007669"/>
    <property type="project" value="UniProtKB-KW"/>
</dbReference>
<evidence type="ECO:0000313" key="5">
    <source>
        <dbReference type="EMBL" id="GAG13062.1"/>
    </source>
</evidence>
<dbReference type="GO" id="GO:0006231">
    <property type="term" value="P:dTMP biosynthetic process"/>
    <property type="evidence" value="ECO:0007669"/>
    <property type="project" value="TreeGrafter"/>
</dbReference>
<dbReference type="InterPro" id="IPR023451">
    <property type="entry name" value="Thymidate_synth/dCMP_Mease_dom"/>
</dbReference>
<dbReference type="SUPFAM" id="SSF55831">
    <property type="entry name" value="Thymidylate synthase/dCMP hydroxymethylase"/>
    <property type="match status" value="1"/>
</dbReference>